<dbReference type="AlphaFoldDB" id="A0A356W5L4"/>
<dbReference type="GO" id="GO:0000049">
    <property type="term" value="F:tRNA binding"/>
    <property type="evidence" value="ECO:0007669"/>
    <property type="project" value="InterPro"/>
</dbReference>
<evidence type="ECO:0000256" key="5">
    <source>
        <dbReference type="ARBA" id="ARBA00022917"/>
    </source>
</evidence>
<dbReference type="GO" id="GO:0006424">
    <property type="term" value="P:glutamyl-tRNA aminoacylation"/>
    <property type="evidence" value="ECO:0007669"/>
    <property type="project" value="TreeGrafter"/>
</dbReference>
<dbReference type="EMBL" id="DOGS01000112">
    <property type="protein sequence ID" value="HBQ48328.1"/>
    <property type="molecule type" value="Genomic_DNA"/>
</dbReference>
<dbReference type="GO" id="GO:0005829">
    <property type="term" value="C:cytosol"/>
    <property type="evidence" value="ECO:0007669"/>
    <property type="project" value="TreeGrafter"/>
</dbReference>
<accession>A0A356W5L4</accession>
<gene>
    <name evidence="8" type="ORF">DD728_05500</name>
</gene>
<evidence type="ECO:0000256" key="4">
    <source>
        <dbReference type="ARBA" id="ARBA00022840"/>
    </source>
</evidence>
<dbReference type="InterPro" id="IPR049940">
    <property type="entry name" value="GluQ/Sye"/>
</dbReference>
<proteinExistence type="predicted"/>
<dbReference type="InterPro" id="IPR020751">
    <property type="entry name" value="aa-tRNA-synth_I_codon-bd_sub2"/>
</dbReference>
<dbReference type="Gene3D" id="1.10.10.350">
    <property type="match status" value="1"/>
</dbReference>
<keyword evidence="2 8" id="KW-0436">Ligase</keyword>
<evidence type="ECO:0000256" key="6">
    <source>
        <dbReference type="ARBA" id="ARBA00023146"/>
    </source>
</evidence>
<organism evidence="8 9">
    <name type="scientific">Hyphomonas atlantica</name>
    <dbReference type="NCBI Taxonomy" id="1280948"/>
    <lineage>
        <taxon>Bacteria</taxon>
        <taxon>Pseudomonadati</taxon>
        <taxon>Pseudomonadota</taxon>
        <taxon>Alphaproteobacteria</taxon>
        <taxon>Hyphomonadales</taxon>
        <taxon>Hyphomonadaceae</taxon>
        <taxon>Hyphomonas</taxon>
    </lineage>
</organism>
<sequence>VAEFDFGKIGRAPARFDEAELLSLNAAILHGLPFEAVKDRLAAVDPRAADETFWSVVRENCSLLPEVAGWVETVFGDVTSLVDAEDKDFIATAAKLLPEGELTGDSWSAWANAVKAETGRKGRGLFMPLRKALTGQEHGPDMSALLPLIGRERAMARLQS</sequence>
<comment type="caution">
    <text evidence="8">The sequence shown here is derived from an EMBL/GenBank/DDBJ whole genome shotgun (WGS) entry which is preliminary data.</text>
</comment>
<dbReference type="PANTHER" id="PTHR43311">
    <property type="entry name" value="GLUTAMATE--TRNA LIGASE"/>
    <property type="match status" value="1"/>
</dbReference>
<evidence type="ECO:0000256" key="2">
    <source>
        <dbReference type="ARBA" id="ARBA00022598"/>
    </source>
</evidence>
<dbReference type="SUPFAM" id="SSF48163">
    <property type="entry name" value="An anticodon-binding domain of class I aminoacyl-tRNA synthetases"/>
    <property type="match status" value="1"/>
</dbReference>
<reference evidence="8 9" key="1">
    <citation type="journal article" date="2018" name="Nat. Biotechnol.">
        <title>A standardized bacterial taxonomy based on genome phylogeny substantially revises the tree of life.</title>
        <authorList>
            <person name="Parks D.H."/>
            <person name="Chuvochina M."/>
            <person name="Waite D.W."/>
            <person name="Rinke C."/>
            <person name="Skarshewski A."/>
            <person name="Chaumeil P.A."/>
            <person name="Hugenholtz P."/>
        </authorList>
    </citation>
    <scope>NUCLEOTIDE SEQUENCE [LARGE SCALE GENOMIC DNA]</scope>
    <source>
        <strain evidence="8">UBA10378</strain>
    </source>
</reference>
<protein>
    <submittedName>
        <fullName evidence="8">Glutamate--tRNA ligase</fullName>
        <ecNumber evidence="8">6.1.1.17</ecNumber>
    </submittedName>
</protein>
<dbReference type="Pfam" id="PF19269">
    <property type="entry name" value="Anticodon_2"/>
    <property type="match status" value="1"/>
</dbReference>
<evidence type="ECO:0000259" key="7">
    <source>
        <dbReference type="Pfam" id="PF19269"/>
    </source>
</evidence>
<dbReference type="GO" id="GO:0004818">
    <property type="term" value="F:glutamate-tRNA ligase activity"/>
    <property type="evidence" value="ECO:0007669"/>
    <property type="project" value="UniProtKB-EC"/>
</dbReference>
<dbReference type="Proteomes" id="UP000263957">
    <property type="component" value="Unassembled WGS sequence"/>
</dbReference>
<keyword evidence="5" id="KW-0648">Protein biosynthesis</keyword>
<feature type="domain" description="Aminoacyl-tRNA synthetase class I anticodon-binding" evidence="7">
    <location>
        <begin position="54"/>
        <end position="159"/>
    </location>
</feature>
<name>A0A356W5L4_9PROT</name>
<dbReference type="InterPro" id="IPR045462">
    <property type="entry name" value="aa-tRNA-synth_I_cd-bd"/>
</dbReference>
<dbReference type="EC" id="6.1.1.17" evidence="8"/>
<dbReference type="GO" id="GO:0005524">
    <property type="term" value="F:ATP binding"/>
    <property type="evidence" value="ECO:0007669"/>
    <property type="project" value="UniProtKB-KW"/>
</dbReference>
<feature type="non-terminal residue" evidence="8">
    <location>
        <position position="1"/>
    </location>
</feature>
<dbReference type="InterPro" id="IPR008925">
    <property type="entry name" value="aa_tRNA-synth_I_cd-bd_sf"/>
</dbReference>
<evidence type="ECO:0000313" key="9">
    <source>
        <dbReference type="Proteomes" id="UP000263957"/>
    </source>
</evidence>
<keyword evidence="4" id="KW-0067">ATP-binding</keyword>
<evidence type="ECO:0000256" key="1">
    <source>
        <dbReference type="ARBA" id="ARBA00022490"/>
    </source>
</evidence>
<keyword evidence="1" id="KW-0963">Cytoplasm</keyword>
<keyword evidence="6" id="KW-0030">Aminoacyl-tRNA synthetase</keyword>
<keyword evidence="3" id="KW-0547">Nucleotide-binding</keyword>
<evidence type="ECO:0000256" key="3">
    <source>
        <dbReference type="ARBA" id="ARBA00022741"/>
    </source>
</evidence>
<dbReference type="PANTHER" id="PTHR43311:SF1">
    <property type="entry name" value="GLUTAMYL-Q TRNA(ASP) SYNTHETASE"/>
    <property type="match status" value="1"/>
</dbReference>
<evidence type="ECO:0000313" key="8">
    <source>
        <dbReference type="EMBL" id="HBQ48328.1"/>
    </source>
</evidence>